<dbReference type="GO" id="GO:0030154">
    <property type="term" value="P:cell differentiation"/>
    <property type="evidence" value="ECO:0007669"/>
    <property type="project" value="UniProtKB-ARBA"/>
</dbReference>
<dbReference type="CDD" id="cd00055">
    <property type="entry name" value="EGF_Lam"/>
    <property type="match status" value="1"/>
</dbReference>
<protein>
    <recommendedName>
        <fullName evidence="4">Ig-like domain-containing protein</fullName>
    </recommendedName>
</protein>
<dbReference type="InterPro" id="IPR036179">
    <property type="entry name" value="Ig-like_dom_sf"/>
</dbReference>
<feature type="domain" description="Ig-like" evidence="4">
    <location>
        <begin position="476"/>
        <end position="569"/>
    </location>
</feature>
<sequence length="726" mass="80516">KCAKGYGRNAQAPTKCEPICTCSKCDEKGNCIMCEESSTGPRCRQCETGYYRPLNGRLHEKCNKCEECGRYAYVDPSCVADVGSLSGYRCKCETKSEGKLISAGCDICKRSEETGLPVPKGIDCEKRPDDLSDCNFDGTKNAKADGTCECTEGYSGDKCDECVEGFFKFQNKCLKCFCSGKSDTCELSKDHSLKNYTLVNPGEYKFDVVLGSRTQFSSSVIERLNANGKERVTLLPEGAWVVKDPLIDRGVALLLVLINKTNYKDSGVSTYNDLYGGSMSFRLDSPLAKLSQISQMQERVVIEIESFKFGRAWTEAIYNPNYHRYEVQFTEYWWAGGWRTGQDPESRDKLSRGALIRFLSTAKSVNVALSSLKNEIEMTKLSGLSLRISSADGSGDPAPVEICTCPEVEEAVYSTSCQLKSCSGKRSEINKTPLGDDFMCATATESENGCEPGSYKYDVLTGEDLPECRKGLEIYPKSQVIYAPTGSPVDLLCRAVSYTGGIPYQEWFLPDGVKSQWENSRAMVVLPDRIMSDQILRIANVQEADSGVYRCSVANLGGNVTEVYQLVVRPYGYPIEETSDDELNKKFPVPKQIPRPFAKVKDVSISSKPNSEVLTFSGNIELEPRLTQPSDMDPQMIWVTPKGYQLEPLDGKPLTLVQGPFVIEMSSNKTQLKQSDGFINGYVVGFDPIRNPSWIPIATPERALPYEPETGEPQKLRRNFKIPGKS</sequence>
<proteinExistence type="predicted"/>
<dbReference type="InterPro" id="IPR007110">
    <property type="entry name" value="Ig-like_dom"/>
</dbReference>
<dbReference type="PANTHER" id="PTHR10574:SF444">
    <property type="entry name" value="BASEMENT MEMBRANE-SPECIFIC HEPARAN SULFATE PROTEOGLYCAN CORE PROTEIN"/>
    <property type="match status" value="1"/>
</dbReference>
<dbReference type="InterPro" id="IPR050440">
    <property type="entry name" value="Laminin/Netrin_ECM"/>
</dbReference>
<feature type="non-terminal residue" evidence="5">
    <location>
        <position position="1"/>
    </location>
</feature>
<evidence type="ECO:0000259" key="4">
    <source>
        <dbReference type="PROSITE" id="PS50835"/>
    </source>
</evidence>
<dbReference type="Gene3D" id="2.10.25.10">
    <property type="entry name" value="Laminin"/>
    <property type="match status" value="1"/>
</dbReference>
<evidence type="ECO:0000256" key="2">
    <source>
        <dbReference type="ARBA" id="ARBA00023292"/>
    </source>
</evidence>
<dbReference type="SMART" id="SM00409">
    <property type="entry name" value="IG"/>
    <property type="match status" value="1"/>
</dbReference>
<dbReference type="InterPro" id="IPR000742">
    <property type="entry name" value="EGF"/>
</dbReference>
<dbReference type="PROSITE" id="PS50835">
    <property type="entry name" value="IG_LIKE"/>
    <property type="match status" value="1"/>
</dbReference>
<keyword evidence="6" id="KW-1185">Reference proteome</keyword>
<gene>
    <name evidence="5" type="ORF">Ciccas_011789</name>
</gene>
<organism evidence="5 6">
    <name type="scientific">Cichlidogyrus casuarinus</name>
    <dbReference type="NCBI Taxonomy" id="1844966"/>
    <lineage>
        <taxon>Eukaryota</taxon>
        <taxon>Metazoa</taxon>
        <taxon>Spiralia</taxon>
        <taxon>Lophotrochozoa</taxon>
        <taxon>Platyhelminthes</taxon>
        <taxon>Monogenea</taxon>
        <taxon>Monopisthocotylea</taxon>
        <taxon>Dactylogyridea</taxon>
        <taxon>Ancyrocephalidae</taxon>
        <taxon>Cichlidogyrus</taxon>
    </lineage>
</organism>
<comment type="caution">
    <text evidence="5">The sequence shown here is derived from an EMBL/GenBank/DDBJ whole genome shotgun (WGS) entry which is preliminary data.</text>
</comment>
<accession>A0ABD2PQ82</accession>
<evidence type="ECO:0000313" key="6">
    <source>
        <dbReference type="Proteomes" id="UP001626550"/>
    </source>
</evidence>
<dbReference type="Gene3D" id="2.60.40.10">
    <property type="entry name" value="Immunoglobulins"/>
    <property type="match status" value="1"/>
</dbReference>
<dbReference type="PROSITE" id="PS01248">
    <property type="entry name" value="EGF_LAM_1"/>
    <property type="match status" value="2"/>
</dbReference>
<evidence type="ECO:0000313" key="5">
    <source>
        <dbReference type="EMBL" id="KAL3309661.1"/>
    </source>
</evidence>
<feature type="region of interest" description="Disordered" evidence="3">
    <location>
        <begin position="704"/>
        <end position="726"/>
    </location>
</feature>
<dbReference type="Proteomes" id="UP001626550">
    <property type="component" value="Unassembled WGS sequence"/>
</dbReference>
<dbReference type="EMBL" id="JBJKFK010003670">
    <property type="protein sequence ID" value="KAL3309661.1"/>
    <property type="molecule type" value="Genomic_DNA"/>
</dbReference>
<keyword evidence="2" id="KW-0424">Laminin EGF-like domain</keyword>
<keyword evidence="1" id="KW-1015">Disulfide bond</keyword>
<dbReference type="AlphaFoldDB" id="A0ABD2PQ82"/>
<dbReference type="PROSITE" id="PS00022">
    <property type="entry name" value="EGF_1"/>
    <property type="match status" value="1"/>
</dbReference>
<dbReference type="PANTHER" id="PTHR10574">
    <property type="entry name" value="NETRIN/LAMININ-RELATED"/>
    <property type="match status" value="1"/>
</dbReference>
<evidence type="ECO:0000256" key="1">
    <source>
        <dbReference type="ARBA" id="ARBA00023157"/>
    </source>
</evidence>
<dbReference type="SUPFAM" id="SSF48726">
    <property type="entry name" value="Immunoglobulin"/>
    <property type="match status" value="1"/>
</dbReference>
<name>A0ABD2PQ82_9PLAT</name>
<evidence type="ECO:0000256" key="3">
    <source>
        <dbReference type="SAM" id="MobiDB-lite"/>
    </source>
</evidence>
<reference evidence="5 6" key="1">
    <citation type="submission" date="2024-11" db="EMBL/GenBank/DDBJ databases">
        <title>Adaptive evolution of stress response genes in parasites aligns with host niche diversity.</title>
        <authorList>
            <person name="Hahn C."/>
            <person name="Resl P."/>
        </authorList>
    </citation>
    <scope>NUCLEOTIDE SEQUENCE [LARGE SCALE GENOMIC DNA]</scope>
    <source>
        <strain evidence="5">EGGRZ-B1_66</strain>
        <tissue evidence="5">Body</tissue>
    </source>
</reference>
<dbReference type="InterPro" id="IPR013783">
    <property type="entry name" value="Ig-like_fold"/>
</dbReference>
<dbReference type="InterPro" id="IPR003599">
    <property type="entry name" value="Ig_sub"/>
</dbReference>
<dbReference type="InterPro" id="IPR002049">
    <property type="entry name" value="LE_dom"/>
</dbReference>